<dbReference type="AlphaFoldDB" id="A0A0D0JRT7"/>
<dbReference type="InterPro" id="IPR009744">
    <property type="entry name" value="VirC1"/>
</dbReference>
<name>A0A0D0JRT7_AGRTU</name>
<protein>
    <recommendedName>
        <fullName evidence="3">ParA family protein</fullName>
    </recommendedName>
</protein>
<dbReference type="PIRSF" id="PIRSF009320">
    <property type="entry name" value="Nuc_binding_HP_1000"/>
    <property type="match status" value="1"/>
</dbReference>
<dbReference type="OrthoDB" id="7933505at2"/>
<dbReference type="PANTHER" id="PTHR13696">
    <property type="entry name" value="P-LOOP CONTAINING NUCLEOSIDE TRIPHOSPHATE HYDROLASE"/>
    <property type="match status" value="1"/>
</dbReference>
<dbReference type="Pfam" id="PF07015">
    <property type="entry name" value="VirC1"/>
    <property type="match status" value="1"/>
</dbReference>
<gene>
    <name evidence="1" type="ORF">RU07_23005</name>
</gene>
<comment type="caution">
    <text evidence="1">The sequence shown here is derived from an EMBL/GenBank/DDBJ whole genome shotgun (WGS) entry which is preliminary data.</text>
</comment>
<dbReference type="InterPro" id="IPR050678">
    <property type="entry name" value="DNA_Partitioning_ATPase"/>
</dbReference>
<sequence>MTIVYGTMSSKGGAGKTTLATIIAGEYAIADKRVLLIDADPSQNLQAWWTLSGEKKKQPENTDFISALTVAVLENIMTQRKSDYDVIIVDTAGRDSIVLSEILNYADLILTPIQPAKREIDAAHSAAETIADYNDEHSRKVAHLVVRTRIKVTDRHSDNYRFIRPFIEHLRTAGGMESTRLLDAELYERNVYREIANGYGTVQMQEITDGVKKARLEVIALLREIESHIPAHKLEAA</sequence>
<reference evidence="1 2" key="1">
    <citation type="submission" date="2014-12" db="EMBL/GenBank/DDBJ databases">
        <title>16Stimator: statistical estimation of ribosomal gene copy numbers from draft genome assemblies.</title>
        <authorList>
            <person name="Perisin M.A."/>
            <person name="Vetter M."/>
            <person name="Gilbert J.A."/>
            <person name="Bergelson J."/>
        </authorList>
    </citation>
    <scope>NUCLEOTIDE SEQUENCE [LARGE SCALE GENOMIC DNA]</scope>
    <source>
        <strain evidence="1 2">MEJ076</strain>
    </source>
</reference>
<proteinExistence type="predicted"/>
<organism evidence="1 2">
    <name type="scientific">Agrobacterium tumefaciens</name>
    <dbReference type="NCBI Taxonomy" id="358"/>
    <lineage>
        <taxon>Bacteria</taxon>
        <taxon>Pseudomonadati</taxon>
        <taxon>Pseudomonadota</taxon>
        <taxon>Alphaproteobacteria</taxon>
        <taxon>Hyphomicrobiales</taxon>
        <taxon>Rhizobiaceae</taxon>
        <taxon>Rhizobium/Agrobacterium group</taxon>
        <taxon>Agrobacterium</taxon>
        <taxon>Agrobacterium tumefaciens complex</taxon>
    </lineage>
</organism>
<evidence type="ECO:0000313" key="1">
    <source>
        <dbReference type="EMBL" id="KIP98102.1"/>
    </source>
</evidence>
<dbReference type="Proteomes" id="UP000035017">
    <property type="component" value="Unassembled WGS sequence"/>
</dbReference>
<dbReference type="PANTHER" id="PTHR13696:SF99">
    <property type="entry name" value="COBYRINIC ACID AC-DIAMIDE SYNTHASE"/>
    <property type="match status" value="1"/>
</dbReference>
<dbReference type="EMBL" id="JXQV01000045">
    <property type="protein sequence ID" value="KIP98102.1"/>
    <property type="molecule type" value="Genomic_DNA"/>
</dbReference>
<dbReference type="CDD" id="cd02042">
    <property type="entry name" value="ParAB_family"/>
    <property type="match status" value="1"/>
</dbReference>
<dbReference type="SUPFAM" id="SSF52540">
    <property type="entry name" value="P-loop containing nucleoside triphosphate hydrolases"/>
    <property type="match status" value="1"/>
</dbReference>
<accession>A0A0D0JRT7</accession>
<evidence type="ECO:0000313" key="2">
    <source>
        <dbReference type="Proteomes" id="UP000035017"/>
    </source>
</evidence>
<evidence type="ECO:0008006" key="3">
    <source>
        <dbReference type="Google" id="ProtNLM"/>
    </source>
</evidence>
<dbReference type="InterPro" id="IPR027417">
    <property type="entry name" value="P-loop_NTPase"/>
</dbReference>
<dbReference type="Gene3D" id="3.40.50.300">
    <property type="entry name" value="P-loop containing nucleotide triphosphate hydrolases"/>
    <property type="match status" value="1"/>
</dbReference>